<dbReference type="SUPFAM" id="SSF52047">
    <property type="entry name" value="RNI-like"/>
    <property type="match status" value="1"/>
</dbReference>
<dbReference type="Proteomes" id="UP000008631">
    <property type="component" value="Chromosome"/>
</dbReference>
<dbReference type="InterPro" id="IPR014338">
    <property type="entry name" value="CHP02996_rpt-companion-dom"/>
</dbReference>
<dbReference type="AlphaFoldDB" id="E8QY08"/>
<sequence length="440" mass="49777">MGCVAVRCEVHPLSNASDSLTNADRLALFQTILDDPEQDAPRLILADWLEEHGEATHAELIRLQIERDDLLQRCPTHPALDDLNYRIDRIAHDVEMRVHRRLPRIAGVRWGHWEKGWPRLLQVAKLRIYLDHAAELHAAAPWDRLRIEDAPSLADLVELGSRVQAAVLLSTLIFRPNSMDHHRVRELARGTHFKRLRRLVLSGHHINRACVEMLTDSLNLSRLKVLDLTESRIGLGGMRALSGSNRLEGLTDLNLSGNFADLGDKGLEALARATSLPRLVRLSLARNQLGTDDLDILADSPRLERLEILDLSHNRLPGEALAALLYSPAVRNLRRLHLGGNAIHAAALREIADSPRLERLEILDLTPIAATPKLADMLTCSIIWPNLAQIVLRRPDDLTHHQIDQLHERFEGKLRLWTSRLPTRKTALETTWIDHEVSVW</sequence>
<organism evidence="4 5">
    <name type="scientific">Isosphaera pallida (strain ATCC 43644 / DSM 9630 / IS1B)</name>
    <dbReference type="NCBI Taxonomy" id="575540"/>
    <lineage>
        <taxon>Bacteria</taxon>
        <taxon>Pseudomonadati</taxon>
        <taxon>Planctomycetota</taxon>
        <taxon>Planctomycetia</taxon>
        <taxon>Isosphaerales</taxon>
        <taxon>Isosphaeraceae</taxon>
        <taxon>Isosphaera</taxon>
    </lineage>
</organism>
<evidence type="ECO:0000313" key="4">
    <source>
        <dbReference type="EMBL" id="ADV60987.1"/>
    </source>
</evidence>
<protein>
    <submittedName>
        <fullName evidence="4">Repeat-companion domain protein</fullName>
    </submittedName>
</protein>
<reference key="1">
    <citation type="submission" date="2010-11" db="EMBL/GenBank/DDBJ databases">
        <title>The complete sequence of chromosome of Isophaera pallida ATCC 43644.</title>
        <authorList>
            <consortium name="US DOE Joint Genome Institute (JGI-PGF)"/>
            <person name="Lucas S."/>
            <person name="Copeland A."/>
            <person name="Lapidus A."/>
            <person name="Bruce D."/>
            <person name="Goodwin L."/>
            <person name="Pitluck S."/>
            <person name="Kyrpides N."/>
            <person name="Mavromatis K."/>
            <person name="Pagani I."/>
            <person name="Ivanova N."/>
            <person name="Saunders E."/>
            <person name="Brettin T."/>
            <person name="Detter J.C."/>
            <person name="Han C."/>
            <person name="Tapia R."/>
            <person name="Land M."/>
            <person name="Hauser L."/>
            <person name="Markowitz V."/>
            <person name="Cheng J.-F."/>
            <person name="Hugenholtz P."/>
            <person name="Woyke T."/>
            <person name="Wu D."/>
            <person name="Eisen J.A."/>
        </authorList>
    </citation>
    <scope>NUCLEOTIDE SEQUENCE</scope>
    <source>
        <strain>ATCC 43644</strain>
    </source>
</reference>
<dbReference type="InterPro" id="IPR001611">
    <property type="entry name" value="Leu-rich_rpt"/>
</dbReference>
<dbReference type="GO" id="GO:0005829">
    <property type="term" value="C:cytosol"/>
    <property type="evidence" value="ECO:0007669"/>
    <property type="project" value="TreeGrafter"/>
</dbReference>
<dbReference type="KEGG" id="ipa:Isop_0392"/>
<dbReference type="Pfam" id="PF13516">
    <property type="entry name" value="LRR_6"/>
    <property type="match status" value="1"/>
</dbReference>
<evidence type="ECO:0000313" key="5">
    <source>
        <dbReference type="Proteomes" id="UP000008631"/>
    </source>
</evidence>
<dbReference type="PANTHER" id="PTHR24113">
    <property type="entry name" value="RAN GTPASE-ACTIVATING PROTEIN 1"/>
    <property type="match status" value="1"/>
</dbReference>
<dbReference type="HOGENOM" id="CLU_622241_0_0_0"/>
<dbReference type="STRING" id="575540.Isop_0392"/>
<keyword evidence="3" id="KW-0677">Repeat</keyword>
<evidence type="ECO:0000256" key="1">
    <source>
        <dbReference type="ARBA" id="ARBA00022468"/>
    </source>
</evidence>
<reference evidence="4 5" key="2">
    <citation type="journal article" date="2011" name="Stand. Genomic Sci.">
        <title>Complete genome sequence of Isosphaera pallida type strain (IS1B).</title>
        <authorList>
            <consortium name="US DOE Joint Genome Institute (JGI-PGF)"/>
            <person name="Goker M."/>
            <person name="Cleland D."/>
            <person name="Saunders E."/>
            <person name="Lapidus A."/>
            <person name="Nolan M."/>
            <person name="Lucas S."/>
            <person name="Hammon N."/>
            <person name="Deshpande S."/>
            <person name="Cheng J.F."/>
            <person name="Tapia R."/>
            <person name="Han C."/>
            <person name="Goodwin L."/>
            <person name="Pitluck S."/>
            <person name="Liolios K."/>
            <person name="Pagani I."/>
            <person name="Ivanova N."/>
            <person name="Mavromatis K."/>
            <person name="Pati A."/>
            <person name="Chen A."/>
            <person name="Palaniappan K."/>
            <person name="Land M."/>
            <person name="Hauser L."/>
            <person name="Chang Y.J."/>
            <person name="Jeffries C.D."/>
            <person name="Detter J.C."/>
            <person name="Beck B."/>
            <person name="Woyke T."/>
            <person name="Bristow J."/>
            <person name="Eisen J.A."/>
            <person name="Markowitz V."/>
            <person name="Hugenholtz P."/>
            <person name="Kyrpides N.C."/>
            <person name="Klenk H.P."/>
        </authorList>
    </citation>
    <scope>NUCLEOTIDE SEQUENCE [LARGE SCALE GENOMIC DNA]</scope>
    <source>
        <strain evidence="5">ATCC 43644 / DSM 9630 / IS1B</strain>
    </source>
</reference>
<dbReference type="OrthoDB" id="261413at2"/>
<evidence type="ECO:0000256" key="2">
    <source>
        <dbReference type="ARBA" id="ARBA00022614"/>
    </source>
</evidence>
<dbReference type="EMBL" id="CP002353">
    <property type="protein sequence ID" value="ADV60987.1"/>
    <property type="molecule type" value="Genomic_DNA"/>
</dbReference>
<dbReference type="GO" id="GO:0005096">
    <property type="term" value="F:GTPase activator activity"/>
    <property type="evidence" value="ECO:0007669"/>
    <property type="project" value="UniProtKB-KW"/>
</dbReference>
<dbReference type="PANTHER" id="PTHR24113:SF12">
    <property type="entry name" value="RAN GTPASE-ACTIVATING PROTEIN 1"/>
    <property type="match status" value="1"/>
</dbReference>
<accession>E8QY08</accession>
<keyword evidence="1" id="KW-0343">GTPase activation</keyword>
<dbReference type="NCBIfam" id="TIGR02996">
    <property type="entry name" value="rpt_mate_G_obs"/>
    <property type="match status" value="1"/>
</dbReference>
<dbReference type="GO" id="GO:0006913">
    <property type="term" value="P:nucleocytoplasmic transport"/>
    <property type="evidence" value="ECO:0007669"/>
    <property type="project" value="TreeGrafter"/>
</dbReference>
<proteinExistence type="predicted"/>
<keyword evidence="5" id="KW-1185">Reference proteome</keyword>
<dbReference type="InterPro" id="IPR027038">
    <property type="entry name" value="RanGap"/>
</dbReference>
<evidence type="ECO:0000256" key="3">
    <source>
        <dbReference type="ARBA" id="ARBA00022737"/>
    </source>
</evidence>
<dbReference type="Pfam" id="PF00560">
    <property type="entry name" value="LRR_1"/>
    <property type="match status" value="1"/>
</dbReference>
<name>E8QY08_ISOPI</name>
<dbReference type="eggNOG" id="COG4886">
    <property type="taxonomic scope" value="Bacteria"/>
</dbReference>
<dbReference type="GO" id="GO:0031267">
    <property type="term" value="F:small GTPase binding"/>
    <property type="evidence" value="ECO:0007669"/>
    <property type="project" value="TreeGrafter"/>
</dbReference>
<dbReference type="InterPro" id="IPR032675">
    <property type="entry name" value="LRR_dom_sf"/>
</dbReference>
<gene>
    <name evidence="4" type="ordered locus">Isop_0392</name>
</gene>
<keyword evidence="2" id="KW-0433">Leucine-rich repeat</keyword>
<dbReference type="GO" id="GO:0048471">
    <property type="term" value="C:perinuclear region of cytoplasm"/>
    <property type="evidence" value="ECO:0007669"/>
    <property type="project" value="TreeGrafter"/>
</dbReference>
<dbReference type="Gene3D" id="3.80.10.10">
    <property type="entry name" value="Ribonuclease Inhibitor"/>
    <property type="match status" value="2"/>
</dbReference>
<dbReference type="InParanoid" id="E8QY08"/>